<dbReference type="EMBL" id="JBHSSC010000045">
    <property type="protein sequence ID" value="MFC6182487.1"/>
    <property type="molecule type" value="Genomic_DNA"/>
</dbReference>
<sequence>MMKNIFTKLTITLMTAGTLFATTGTALADTKPTPNQTSTTLVNRVNRDTDLATSTTVDAPHRTLAPKATRLVTKTTQSQILATVDTSVQTLDKTKYQPTAN</sequence>
<keyword evidence="1" id="KW-0732">Signal</keyword>
<dbReference type="RefSeq" id="WP_223876579.1">
    <property type="nucleotide sequence ID" value="NZ_BJDJ01000001.1"/>
</dbReference>
<gene>
    <name evidence="2" type="ORF">ACFP5Y_14710</name>
</gene>
<feature type="signal peptide" evidence="1">
    <location>
        <begin position="1"/>
        <end position="28"/>
    </location>
</feature>
<comment type="caution">
    <text evidence="2">The sequence shown here is derived from an EMBL/GenBank/DDBJ whole genome shotgun (WGS) entry which is preliminary data.</text>
</comment>
<evidence type="ECO:0000313" key="3">
    <source>
        <dbReference type="Proteomes" id="UP001596282"/>
    </source>
</evidence>
<keyword evidence="3" id="KW-1185">Reference proteome</keyword>
<dbReference type="Proteomes" id="UP001596282">
    <property type="component" value="Unassembled WGS sequence"/>
</dbReference>
<protein>
    <recommendedName>
        <fullName evidence="4">Extracellular protein</fullName>
    </recommendedName>
</protein>
<evidence type="ECO:0008006" key="4">
    <source>
        <dbReference type="Google" id="ProtNLM"/>
    </source>
</evidence>
<evidence type="ECO:0000313" key="2">
    <source>
        <dbReference type="EMBL" id="MFC6182487.1"/>
    </source>
</evidence>
<reference evidence="3" key="1">
    <citation type="journal article" date="2019" name="Int. J. Syst. Evol. Microbiol.">
        <title>The Global Catalogue of Microorganisms (GCM) 10K type strain sequencing project: providing services to taxonomists for standard genome sequencing and annotation.</title>
        <authorList>
            <consortium name="The Broad Institute Genomics Platform"/>
            <consortium name="The Broad Institute Genome Sequencing Center for Infectious Disease"/>
            <person name="Wu L."/>
            <person name="Ma J."/>
        </authorList>
    </citation>
    <scope>NUCLEOTIDE SEQUENCE [LARGE SCALE GENOMIC DNA]</scope>
    <source>
        <strain evidence="3">CCM 8933</strain>
    </source>
</reference>
<accession>A0ABW1S430</accession>
<feature type="chain" id="PRO_5047540496" description="Extracellular protein" evidence="1">
    <location>
        <begin position="29"/>
        <end position="101"/>
    </location>
</feature>
<name>A0ABW1S430_9LACO</name>
<proteinExistence type="predicted"/>
<organism evidence="2 3">
    <name type="scientific">Lactiplantibacillus daowaiensis</name>
    <dbReference type="NCBI Taxonomy" id="2559918"/>
    <lineage>
        <taxon>Bacteria</taxon>
        <taxon>Bacillati</taxon>
        <taxon>Bacillota</taxon>
        <taxon>Bacilli</taxon>
        <taxon>Lactobacillales</taxon>
        <taxon>Lactobacillaceae</taxon>
        <taxon>Lactiplantibacillus</taxon>
    </lineage>
</organism>
<evidence type="ECO:0000256" key="1">
    <source>
        <dbReference type="SAM" id="SignalP"/>
    </source>
</evidence>